<evidence type="ECO:0000256" key="2">
    <source>
        <dbReference type="ARBA" id="ARBA00006671"/>
    </source>
</evidence>
<dbReference type="Proteomes" id="UP000789647">
    <property type="component" value="Chromosome"/>
</dbReference>
<sequence length="196" mass="20951">MQQSPFTLCQPGLVLLIGLAGGLLPGVSQASSGINANLTANIINSTCEISLQNDGEIYLPTVKRSWFYNSDNSDRLTPTDNEPGTPFSIMVNSCSENNNSVKQLKFTFTPKSGFSDNQYQVFKNNATAGAAENVGVVVFSKDLKTNVLNADGSSNLLLDAQSTWPGEYSFSARYQNTGVVSAGLVTSQATVNVTYE</sequence>
<evidence type="ECO:0000313" key="6">
    <source>
        <dbReference type="EMBL" id="CAH6612691.1"/>
    </source>
</evidence>
<dbReference type="InterPro" id="IPR008966">
    <property type="entry name" value="Adhesion_dom_sf"/>
</dbReference>
<organism evidence="8 9">
    <name type="scientific">Citrobacter freundii</name>
    <dbReference type="NCBI Taxonomy" id="546"/>
    <lineage>
        <taxon>Bacteria</taxon>
        <taxon>Pseudomonadati</taxon>
        <taxon>Pseudomonadota</taxon>
        <taxon>Gammaproteobacteria</taxon>
        <taxon>Enterobacterales</taxon>
        <taxon>Enterobacteriaceae</taxon>
        <taxon>Citrobacter</taxon>
        <taxon>Citrobacter freundii complex</taxon>
    </lineage>
</organism>
<comment type="subcellular location">
    <subcellularLocation>
        <location evidence="1">Fimbrium</location>
    </subcellularLocation>
</comment>
<evidence type="ECO:0000256" key="4">
    <source>
        <dbReference type="ARBA" id="ARBA00023263"/>
    </source>
</evidence>
<protein>
    <submittedName>
        <fullName evidence="8">Fimbrial protein</fullName>
    </submittedName>
    <submittedName>
        <fullName evidence="6">Fimbrial-like protein YadK</fullName>
    </submittedName>
</protein>
<dbReference type="Proteomes" id="UP000885148">
    <property type="component" value="Unassembled WGS sequence"/>
</dbReference>
<evidence type="ECO:0000313" key="9">
    <source>
        <dbReference type="Proteomes" id="UP000885148"/>
    </source>
</evidence>
<dbReference type="EMBL" id="ABOSXX010000001">
    <property type="protein sequence ID" value="ELV3677657.1"/>
    <property type="molecule type" value="Genomic_DNA"/>
</dbReference>
<dbReference type="NCBIfam" id="NF011794">
    <property type="entry name" value="PRK15262.1"/>
    <property type="match status" value="1"/>
</dbReference>
<evidence type="ECO:0000259" key="5">
    <source>
        <dbReference type="Pfam" id="PF00419"/>
    </source>
</evidence>
<dbReference type="EMBL" id="OW995941">
    <property type="protein sequence ID" value="CAH6612691.1"/>
    <property type="molecule type" value="Genomic_DNA"/>
</dbReference>
<accession>A0A0D7LM80</accession>
<dbReference type="GO" id="GO:0009289">
    <property type="term" value="C:pilus"/>
    <property type="evidence" value="ECO:0007669"/>
    <property type="project" value="UniProtKB-SubCell"/>
</dbReference>
<reference evidence="8" key="1">
    <citation type="journal article" date="2018" name="Genome Biol.">
        <title>SKESA: strategic k-mer extension for scrupulous assemblies.</title>
        <authorList>
            <person name="Souvorov A."/>
            <person name="Agarwala R."/>
            <person name="Lipman D.J."/>
        </authorList>
    </citation>
    <scope>NUCLEOTIDE SEQUENCE</scope>
    <source>
        <strain evidence="8">91871</strain>
    </source>
</reference>
<keyword evidence="4" id="KW-0281">Fimbrium</keyword>
<dbReference type="PANTHER" id="PTHR33420:SF3">
    <property type="entry name" value="FIMBRIAL SUBUNIT ELFA"/>
    <property type="match status" value="1"/>
</dbReference>
<gene>
    <name evidence="6" type="ORF">AI2935V1_4100</name>
    <name evidence="8" type="ORF">KV121_005115</name>
    <name evidence="7" type="ORF">SGX49_000024</name>
</gene>
<name>A0A0D7LM80_CITFR</name>
<dbReference type="AlphaFoldDB" id="A0A0D7LM80"/>
<dbReference type="PANTHER" id="PTHR33420">
    <property type="entry name" value="FIMBRIAL SUBUNIT ELFA-RELATED"/>
    <property type="match status" value="1"/>
</dbReference>
<dbReference type="InterPro" id="IPR050263">
    <property type="entry name" value="Bact_Fimbrial_Adh_Pro"/>
</dbReference>
<evidence type="ECO:0000313" key="8">
    <source>
        <dbReference type="EMBL" id="HBH7044963.1"/>
    </source>
</evidence>
<dbReference type="SUPFAM" id="SSF49401">
    <property type="entry name" value="Bacterial adhesins"/>
    <property type="match status" value="1"/>
</dbReference>
<proteinExistence type="inferred from homology"/>
<dbReference type="Gene3D" id="2.60.40.1090">
    <property type="entry name" value="Fimbrial-type adhesion domain"/>
    <property type="match status" value="1"/>
</dbReference>
<feature type="domain" description="Fimbrial-type adhesion" evidence="5">
    <location>
        <begin position="37"/>
        <end position="196"/>
    </location>
</feature>
<reference evidence="8" key="2">
    <citation type="submission" date="2021-07" db="EMBL/GenBank/DDBJ databases">
        <authorList>
            <consortium name="NCBI Pathogen Detection Project"/>
        </authorList>
    </citation>
    <scope>NUCLEOTIDE SEQUENCE</scope>
    <source>
        <strain evidence="8">91871</strain>
    </source>
</reference>
<evidence type="ECO:0000313" key="7">
    <source>
        <dbReference type="EMBL" id="ELV3677657.1"/>
    </source>
</evidence>
<dbReference type="EMBL" id="DAESCB010000032">
    <property type="protein sequence ID" value="HBH7044963.1"/>
    <property type="molecule type" value="Genomic_DNA"/>
</dbReference>
<dbReference type="InterPro" id="IPR036937">
    <property type="entry name" value="Adhesion_dom_fimbrial_sf"/>
</dbReference>
<dbReference type="RefSeq" id="WP_044712914.1">
    <property type="nucleotide sequence ID" value="NZ_BGLH01000023.1"/>
</dbReference>
<dbReference type="Proteomes" id="UP001279522">
    <property type="component" value="Unassembled WGS sequence"/>
</dbReference>
<dbReference type="OrthoDB" id="6504225at2"/>
<dbReference type="InterPro" id="IPR000259">
    <property type="entry name" value="Adhesion_dom_fimbrial"/>
</dbReference>
<comment type="similarity">
    <text evidence="2">Belongs to the fimbrial protein family.</text>
</comment>
<evidence type="ECO:0000256" key="1">
    <source>
        <dbReference type="ARBA" id="ARBA00004561"/>
    </source>
</evidence>
<keyword evidence="3" id="KW-0732">Signal</keyword>
<evidence type="ECO:0000256" key="3">
    <source>
        <dbReference type="ARBA" id="ARBA00022729"/>
    </source>
</evidence>
<reference evidence="7" key="4">
    <citation type="submission" date="2023-05" db="EMBL/GenBank/DDBJ databases">
        <authorList>
            <consortium name="Clinical and Environmental Microbiology Branch: Whole genome sequencing antimicrobial resistance pathogens in the healthcare setting"/>
        </authorList>
    </citation>
    <scope>NUCLEOTIDE SEQUENCE</scope>
    <source>
        <strain evidence="7">2023GN-00287</strain>
    </source>
</reference>
<reference evidence="6" key="3">
    <citation type="submission" date="2022-05" db="EMBL/GenBank/DDBJ databases">
        <authorList>
            <person name="Alioto T."/>
            <person name="Alioto T."/>
            <person name="Gomez Garrido J."/>
        </authorList>
    </citation>
    <scope>NUCLEOTIDE SEQUENCE</scope>
    <source>
        <strain evidence="6">112</strain>
    </source>
</reference>
<dbReference type="Pfam" id="PF00419">
    <property type="entry name" value="Fimbrial"/>
    <property type="match status" value="1"/>
</dbReference>
<dbReference type="GO" id="GO:0043709">
    <property type="term" value="P:cell adhesion involved in single-species biofilm formation"/>
    <property type="evidence" value="ECO:0007669"/>
    <property type="project" value="TreeGrafter"/>
</dbReference>